<dbReference type="Pfam" id="PF07690">
    <property type="entry name" value="MFS_1"/>
    <property type="match status" value="2"/>
</dbReference>
<evidence type="ECO:0000256" key="4">
    <source>
        <dbReference type="ARBA" id="ARBA00023136"/>
    </source>
</evidence>
<dbReference type="HOGENOM" id="CLU_035309_2_0_11"/>
<dbReference type="InterPro" id="IPR036259">
    <property type="entry name" value="MFS_trans_sf"/>
</dbReference>
<comment type="caution">
    <text evidence="7">The sequence shown here is derived from an EMBL/GenBank/DDBJ whole genome shotgun (WGS) entry which is preliminary data.</text>
</comment>
<dbReference type="CDD" id="cd17393">
    <property type="entry name" value="MFS_MosC_like"/>
    <property type="match status" value="1"/>
</dbReference>
<dbReference type="GO" id="GO:0005886">
    <property type="term" value="C:plasma membrane"/>
    <property type="evidence" value="ECO:0007669"/>
    <property type="project" value="UniProtKB-SubCell"/>
</dbReference>
<feature type="transmembrane region" description="Helical" evidence="5">
    <location>
        <begin position="12"/>
        <end position="29"/>
    </location>
</feature>
<dbReference type="AlphaFoldDB" id="S2VYR8"/>
<dbReference type="InterPro" id="IPR051788">
    <property type="entry name" value="MFS_Transporter"/>
</dbReference>
<keyword evidence="3 5" id="KW-1133">Transmembrane helix</keyword>
<feature type="transmembrane region" description="Helical" evidence="5">
    <location>
        <begin position="41"/>
        <end position="61"/>
    </location>
</feature>
<gene>
    <name evidence="7" type="ORF">HMPREF9306_01367</name>
</gene>
<evidence type="ECO:0000259" key="6">
    <source>
        <dbReference type="PROSITE" id="PS50850"/>
    </source>
</evidence>
<feature type="transmembrane region" description="Helical" evidence="5">
    <location>
        <begin position="134"/>
        <end position="156"/>
    </location>
</feature>
<dbReference type="OrthoDB" id="151222at2"/>
<dbReference type="Proteomes" id="UP000014417">
    <property type="component" value="Unassembled WGS sequence"/>
</dbReference>
<organism evidence="7 8">
    <name type="scientific">Propionimicrobium lymphophilum ACS-093-V-SCH5</name>
    <dbReference type="NCBI Taxonomy" id="883161"/>
    <lineage>
        <taxon>Bacteria</taxon>
        <taxon>Bacillati</taxon>
        <taxon>Actinomycetota</taxon>
        <taxon>Actinomycetes</taxon>
        <taxon>Propionibacteriales</taxon>
        <taxon>Propionibacteriaceae</taxon>
        <taxon>Propionimicrobium</taxon>
    </lineage>
</organism>
<protein>
    <recommendedName>
        <fullName evidence="6">Major facilitator superfamily (MFS) profile domain-containing protein</fullName>
    </recommendedName>
</protein>
<feature type="transmembrane region" description="Helical" evidence="5">
    <location>
        <begin position="162"/>
        <end position="181"/>
    </location>
</feature>
<name>S2VYR8_9ACTN</name>
<dbReference type="EMBL" id="AGZR01000008">
    <property type="protein sequence ID" value="EPD32668.1"/>
    <property type="molecule type" value="Genomic_DNA"/>
</dbReference>
<evidence type="ECO:0000313" key="7">
    <source>
        <dbReference type="EMBL" id="EPD32668.1"/>
    </source>
</evidence>
<feature type="transmembrane region" description="Helical" evidence="5">
    <location>
        <begin position="243"/>
        <end position="264"/>
    </location>
</feature>
<keyword evidence="2 5" id="KW-0812">Transmembrane</keyword>
<dbReference type="STRING" id="883161.HMPREF9306_01367"/>
<sequence>MSPVKARIGISLFFFTNGAIFTNIVPRLPEIKRDFLLGDSAYGLMIALISVGSLLAVSVTVQLLKRLGAINTGLFGTFLLCASAALIGWASNVIVLALAFASFGFLDAIVDSAQNVHGVRVEDYNDRSIMNSLHALWSLGAALGSLMGSACAGLGIDRGVHLSVVALALAIVAFFACKMAKMPEGFSVSSNQNPEQKLKFRLPRPVLVTLLALGVLAIAGVVIEDLGSGWSILYLIREVSAPIGIAGLGYTAIIGAQFVGRILGDLLIDKYGRRRILLVGGLAICVGGVLVVGFPTTWTVMLGYLFAGYGCATVVPTAYASAGRIPGLPEGFGITVASWMLRIGLLLNPPIVGLISQATSLRAAMSLMLVSGLVIVALAGKTRIQSVR</sequence>
<dbReference type="InterPro" id="IPR020846">
    <property type="entry name" value="MFS_dom"/>
</dbReference>
<evidence type="ECO:0000256" key="5">
    <source>
        <dbReference type="SAM" id="Phobius"/>
    </source>
</evidence>
<feature type="transmembrane region" description="Helical" evidence="5">
    <location>
        <begin position="301"/>
        <end position="320"/>
    </location>
</feature>
<evidence type="ECO:0000256" key="1">
    <source>
        <dbReference type="ARBA" id="ARBA00004651"/>
    </source>
</evidence>
<feature type="transmembrane region" description="Helical" evidence="5">
    <location>
        <begin position="202"/>
        <end position="223"/>
    </location>
</feature>
<feature type="transmembrane region" description="Helical" evidence="5">
    <location>
        <begin position="332"/>
        <end position="355"/>
    </location>
</feature>
<dbReference type="PANTHER" id="PTHR23514:SF13">
    <property type="entry name" value="INNER MEMBRANE PROTEIN YBJJ"/>
    <property type="match status" value="1"/>
</dbReference>
<feature type="transmembrane region" description="Helical" evidence="5">
    <location>
        <begin position="361"/>
        <end position="380"/>
    </location>
</feature>
<feature type="transmembrane region" description="Helical" evidence="5">
    <location>
        <begin position="93"/>
        <end position="113"/>
    </location>
</feature>
<accession>S2VYR8</accession>
<evidence type="ECO:0000256" key="3">
    <source>
        <dbReference type="ARBA" id="ARBA00022989"/>
    </source>
</evidence>
<dbReference type="GO" id="GO:0022857">
    <property type="term" value="F:transmembrane transporter activity"/>
    <property type="evidence" value="ECO:0007669"/>
    <property type="project" value="InterPro"/>
</dbReference>
<dbReference type="PROSITE" id="PS50850">
    <property type="entry name" value="MFS"/>
    <property type="match status" value="1"/>
</dbReference>
<dbReference type="Gene3D" id="1.20.1250.20">
    <property type="entry name" value="MFS general substrate transporter like domains"/>
    <property type="match status" value="2"/>
</dbReference>
<proteinExistence type="predicted"/>
<comment type="subcellular location">
    <subcellularLocation>
        <location evidence="1">Cell membrane</location>
        <topology evidence="1">Multi-pass membrane protein</topology>
    </subcellularLocation>
</comment>
<dbReference type="PANTHER" id="PTHR23514">
    <property type="entry name" value="BYPASS OF STOP CODON PROTEIN 6"/>
    <property type="match status" value="1"/>
</dbReference>
<dbReference type="PATRIC" id="fig|883161.3.peg.1361"/>
<dbReference type="InterPro" id="IPR011701">
    <property type="entry name" value="MFS"/>
</dbReference>
<evidence type="ECO:0000313" key="8">
    <source>
        <dbReference type="Proteomes" id="UP000014417"/>
    </source>
</evidence>
<feature type="transmembrane region" description="Helical" evidence="5">
    <location>
        <begin position="68"/>
        <end position="87"/>
    </location>
</feature>
<keyword evidence="8" id="KW-1185">Reference proteome</keyword>
<dbReference type="SUPFAM" id="SSF103473">
    <property type="entry name" value="MFS general substrate transporter"/>
    <property type="match status" value="1"/>
</dbReference>
<reference evidence="7 8" key="1">
    <citation type="submission" date="2013-04" db="EMBL/GenBank/DDBJ databases">
        <title>The Genome Sequence of Propionimicrobium lymphophilum ACS-093-V-SCH5.</title>
        <authorList>
            <consortium name="The Broad Institute Genomics Platform"/>
            <person name="Earl A."/>
            <person name="Ward D."/>
            <person name="Feldgarden M."/>
            <person name="Gevers D."/>
            <person name="Saerens B."/>
            <person name="Vaneechoutte M."/>
            <person name="Walker B."/>
            <person name="Young S."/>
            <person name="Zeng Q."/>
            <person name="Gargeya S."/>
            <person name="Fitzgerald M."/>
            <person name="Haas B."/>
            <person name="Abouelleil A."/>
            <person name="Allen A.W."/>
            <person name="Alvarado L."/>
            <person name="Arachchi H.M."/>
            <person name="Berlin A.M."/>
            <person name="Chapman S.B."/>
            <person name="Gainer-Dewar J."/>
            <person name="Goldberg J."/>
            <person name="Griggs A."/>
            <person name="Gujja S."/>
            <person name="Hansen M."/>
            <person name="Howarth C."/>
            <person name="Imamovic A."/>
            <person name="Ireland A."/>
            <person name="Larimer J."/>
            <person name="McCowan C."/>
            <person name="Murphy C."/>
            <person name="Pearson M."/>
            <person name="Poon T.W."/>
            <person name="Priest M."/>
            <person name="Roberts A."/>
            <person name="Saif S."/>
            <person name="Shea T."/>
            <person name="Sisk P."/>
            <person name="Sykes S."/>
            <person name="Wortman J."/>
            <person name="Nusbaum C."/>
            <person name="Birren B."/>
        </authorList>
    </citation>
    <scope>NUCLEOTIDE SEQUENCE [LARGE SCALE GENOMIC DNA]</scope>
    <source>
        <strain evidence="7 8">ACS-093-V-SCH5</strain>
    </source>
</reference>
<keyword evidence="4 5" id="KW-0472">Membrane</keyword>
<feature type="transmembrane region" description="Helical" evidence="5">
    <location>
        <begin position="276"/>
        <end position="295"/>
    </location>
</feature>
<evidence type="ECO:0000256" key="2">
    <source>
        <dbReference type="ARBA" id="ARBA00022692"/>
    </source>
</evidence>
<feature type="domain" description="Major facilitator superfamily (MFS) profile" evidence="6">
    <location>
        <begin position="2"/>
        <end position="383"/>
    </location>
</feature>
<dbReference type="RefSeq" id="WP_016456195.1">
    <property type="nucleotide sequence ID" value="NZ_KE150269.1"/>
</dbReference>